<dbReference type="FunCoup" id="A0A6I8P5X1">
    <property type="interactions" value="1651"/>
</dbReference>
<evidence type="ECO:0000313" key="1">
    <source>
        <dbReference type="Ensembl" id="ENSOANP00000049435.1"/>
    </source>
</evidence>
<proteinExistence type="predicted"/>
<dbReference type="InParanoid" id="A0A6I8P5X1"/>
<reference evidence="1" key="2">
    <citation type="submission" date="2025-09" db="UniProtKB">
        <authorList>
            <consortium name="Ensembl"/>
        </authorList>
    </citation>
    <scope>IDENTIFICATION</scope>
    <source>
        <strain evidence="1">Glennie</strain>
    </source>
</reference>
<organism evidence="1 2">
    <name type="scientific">Ornithorhynchus anatinus</name>
    <name type="common">Duckbill platypus</name>
    <dbReference type="NCBI Taxonomy" id="9258"/>
    <lineage>
        <taxon>Eukaryota</taxon>
        <taxon>Metazoa</taxon>
        <taxon>Chordata</taxon>
        <taxon>Craniata</taxon>
        <taxon>Vertebrata</taxon>
        <taxon>Euteleostomi</taxon>
        <taxon>Mammalia</taxon>
        <taxon>Monotremata</taxon>
        <taxon>Ornithorhynchidae</taxon>
        <taxon>Ornithorhynchus</taxon>
    </lineage>
</organism>
<protein>
    <submittedName>
        <fullName evidence="1">FA core complex associated protein 100</fullName>
    </submittedName>
</protein>
<dbReference type="Ensembl" id="ENSOANT00000051548.1">
    <property type="protein sequence ID" value="ENSOANP00000049435.1"/>
    <property type="gene ID" value="ENSOANG00000041730.1"/>
</dbReference>
<dbReference type="GO" id="GO:0005829">
    <property type="term" value="C:cytosol"/>
    <property type="evidence" value="ECO:0007669"/>
    <property type="project" value="Ensembl"/>
</dbReference>
<evidence type="ECO:0000313" key="2">
    <source>
        <dbReference type="Proteomes" id="UP000002279"/>
    </source>
</evidence>
<dbReference type="Pfam" id="PF15146">
    <property type="entry name" value="FANCAA"/>
    <property type="match status" value="1"/>
</dbReference>
<dbReference type="GeneTree" id="ENSGT00390000016682"/>
<keyword evidence="2" id="KW-1185">Reference proteome</keyword>
<dbReference type="AlphaFoldDB" id="A0A6I8P5X1"/>
<dbReference type="PANTHER" id="PTHR14890:SF1">
    <property type="entry name" value="FANCONI ANEMIA CORE COMPLEX-ASSOCIATED PROTEIN 100"/>
    <property type="match status" value="1"/>
</dbReference>
<accession>A0A6I8P5X1</accession>
<dbReference type="GO" id="GO:0043240">
    <property type="term" value="C:Fanconi anaemia nuclear complex"/>
    <property type="evidence" value="ECO:0007669"/>
    <property type="project" value="InterPro"/>
</dbReference>
<dbReference type="GO" id="GO:0036297">
    <property type="term" value="P:interstrand cross-link repair"/>
    <property type="evidence" value="ECO:0007669"/>
    <property type="project" value="InterPro"/>
</dbReference>
<reference evidence="1" key="1">
    <citation type="submission" date="2025-08" db="UniProtKB">
        <authorList>
            <consortium name="Ensembl"/>
        </authorList>
    </citation>
    <scope>IDENTIFICATION</scope>
    <source>
        <strain evidence="1">Glennie</strain>
    </source>
</reference>
<dbReference type="GO" id="GO:0000785">
    <property type="term" value="C:chromatin"/>
    <property type="evidence" value="ECO:0007669"/>
    <property type="project" value="Ensembl"/>
</dbReference>
<sequence length="817" mass="84346">MAEDDGRRVRYLADFGRPVGGPAAGRARVLCHETDVYLAGGTEFVYVYDREGKRLQAVYRFPDQVWHLELLALQRELYVLCARNGIFRLPLDRPTRSGATLPRDSETREAAAGVAAVGPEARVLADPALCAFAVLAADGGGLVTLAPGPATWTLSLFELPLPAPGPRPPTPAGRVVFPAAGGDPRKPPAPRSLPVLCCVSPPGGAGGPRPTEALWGLLSGGSGAAAAVLCGLPDGRLCRVALPAPPAPGDPVRLLHRLEEPVAFVGALRTAGPGGPGLDCVVAVGHGGRVTALRAGEAGVPELRDYRLPGPVLCAACGAGSRLYVGTRSDLAAVDLAAGAGGRPPGPGEVGDPPAGLPPVLAPAGLRICGAVTLAVSAGAPEGEVELLALSVEGRLMICRLGPGESGGPEETRPARGTVARSGQRIRDLLSGIGNVSERERSLKKAEEQRNRALAGLNEALNVSCALLGGPRDPRPIGCTIRAAWTPPGALAAVCVLHNAGAFGLDRGWTLCVRLVPAARPLDGGPPGPATYSVPLGPLAPGGRREVTLPLAPDPGRPPALPVTVSCSLFYGLGAGPGPADPAPGREGVCLPLGRHSVDILQCLRFPGPAPAPAPGPAPDPVDAFLGGARAEPLVARSAPPSVATLKVSSRLLRDALRDRSPLCCGTLRWLLAENGAADAVRTRAVSAVRAAAPDGNDVHLLVREVAVTELCPEGPVAAVEIRMESSTLANLCRLHHAVVQRFRVRTASVMDGAGRGPGPPPLRLHPLRQIHSNHEMLLKEVRTLRDHPGREDDAGAAAERLLRLYGQLRDPSLILL</sequence>
<dbReference type="OMA" id="RVHHAVI"/>
<dbReference type="Proteomes" id="UP000002279">
    <property type="component" value="Unplaced"/>
</dbReference>
<dbReference type="PANTHER" id="PTHR14890">
    <property type="entry name" value="FANCONI ANEMIA CORE COMPLEX-ASSOCIATED PROTEIN 100"/>
    <property type="match status" value="1"/>
</dbReference>
<name>A0A6I8P5X1_ORNAN</name>
<dbReference type="InterPro" id="IPR029251">
    <property type="entry name" value="Faap100"/>
</dbReference>
<gene>
    <name evidence="1" type="primary">FAAP100</name>
</gene>
<dbReference type="Bgee" id="ENSOANG00000041730">
    <property type="expression patterns" value="Expressed in fibroblast and 6 other cell types or tissues"/>
</dbReference>
<dbReference type="GO" id="GO:0005654">
    <property type="term" value="C:nucleoplasm"/>
    <property type="evidence" value="ECO:0000318"/>
    <property type="project" value="GO_Central"/>
</dbReference>